<comment type="caution">
    <text evidence="6">The sequence shown here is derived from an EMBL/GenBank/DDBJ whole genome shotgun (WGS) entry which is preliminary data.</text>
</comment>
<keyword evidence="4 5" id="KW-0131">Cell cycle</keyword>
<evidence type="ECO:0000256" key="1">
    <source>
        <dbReference type="ARBA" id="ARBA00022490"/>
    </source>
</evidence>
<dbReference type="eggNOG" id="COG4582">
    <property type="taxonomic scope" value="Bacteria"/>
</dbReference>
<evidence type="ECO:0000256" key="2">
    <source>
        <dbReference type="ARBA" id="ARBA00022618"/>
    </source>
</evidence>
<dbReference type="Gene3D" id="2.60.440.10">
    <property type="entry name" value="YacF-like domains"/>
    <property type="match status" value="1"/>
</dbReference>
<keyword evidence="7" id="KW-1185">Reference proteome</keyword>
<dbReference type="InterPro" id="IPR009777">
    <property type="entry name" value="ZapD"/>
</dbReference>
<dbReference type="InterPro" id="IPR027462">
    <property type="entry name" value="ZapD_C"/>
</dbReference>
<dbReference type="InterPro" id="IPR036268">
    <property type="entry name" value="ZapD_sf"/>
</dbReference>
<evidence type="ECO:0000313" key="7">
    <source>
        <dbReference type="Proteomes" id="UP000002943"/>
    </source>
</evidence>
<dbReference type="GO" id="GO:0043093">
    <property type="term" value="P:FtsZ-dependent cytokinesis"/>
    <property type="evidence" value="ECO:0007669"/>
    <property type="project" value="UniProtKB-UniRule"/>
</dbReference>
<evidence type="ECO:0000256" key="3">
    <source>
        <dbReference type="ARBA" id="ARBA00023210"/>
    </source>
</evidence>
<dbReference type="EMBL" id="AEIU01000083">
    <property type="protein sequence ID" value="EFP95944.1"/>
    <property type="molecule type" value="Genomic_DNA"/>
</dbReference>
<dbReference type="RefSeq" id="WP_009602112.1">
    <property type="nucleotide sequence ID" value="NZ_AEIU01000083.1"/>
</dbReference>
<keyword evidence="1 5" id="KW-0963">Cytoplasm</keyword>
<name>E3BM16_9VIBR</name>
<dbReference type="STRING" id="796620.VIBC2010_01673"/>
<dbReference type="HAMAP" id="MF_01092">
    <property type="entry name" value="ZapD"/>
    <property type="match status" value="1"/>
</dbReference>
<comment type="function">
    <text evidence="5">Cell division factor that enhances FtsZ-ring assembly. Directly interacts with FtsZ and promotes bundling of FtsZ protofilaments, with a reduction in FtsZ GTPase activity.</text>
</comment>
<dbReference type="GO" id="GO:0032153">
    <property type="term" value="C:cell division site"/>
    <property type="evidence" value="ECO:0007669"/>
    <property type="project" value="TreeGrafter"/>
</dbReference>
<dbReference type="Pfam" id="PF07072">
    <property type="entry name" value="ZapD"/>
    <property type="match status" value="1"/>
</dbReference>
<reference evidence="6 7" key="1">
    <citation type="journal article" date="2012" name="Int. J. Syst. Evol. Microbiol.">
        <title>Vibrio caribbeanicus sp. nov., isolated from the marine sponge Scleritoderma cyanea.</title>
        <authorList>
            <person name="Hoffmann M."/>
            <person name="Monday S.R."/>
            <person name="Allard M.W."/>
            <person name="Strain E.A."/>
            <person name="Whittaker P."/>
            <person name="Naum M."/>
            <person name="McCarthy P.J."/>
            <person name="Lopez J.V."/>
            <person name="Fischer M."/>
            <person name="Brown E.W."/>
        </authorList>
    </citation>
    <scope>NUCLEOTIDE SEQUENCE [LARGE SCALE GENOMIC DNA]</scope>
    <source>
        <strain evidence="6 7">ATCC BAA-2122</strain>
    </source>
</reference>
<dbReference type="NCBIfam" id="NF003655">
    <property type="entry name" value="PRK05287.1-3"/>
    <property type="match status" value="1"/>
</dbReference>
<dbReference type="PANTHER" id="PTHR39455:SF1">
    <property type="entry name" value="CELL DIVISION PROTEIN ZAPD"/>
    <property type="match status" value="1"/>
</dbReference>
<sequence>MNAHYFEHPLNEKTRIYLRVEALLTQLDTAAHFDDDMKYLIFYRSLFDLVEIFEQIQLKSELAKDIEKQRLTYRSWLDVEGVDQDMLNEVLDEIDMAHSDLMTAERFGQSLKDDRFLSTIRQRFNLPGGCCCFDLPALHHWLHLPLAQKQNDAKNWLTSLQPLVHSLKLWLRLTRETGAFHAVWAKSGFYQSDADEANILRLNLPLGAGVYPMISGHKNRFAIKFIEFESGQASCSEFEFELAICS</sequence>
<comment type="subcellular location">
    <subcellularLocation>
        <location evidence="5">Cytoplasm</location>
    </subcellularLocation>
    <text evidence="5">Localizes to mid-cell in an FtsZ-dependent manner.</text>
</comment>
<protein>
    <recommendedName>
        <fullName evidence="5">Cell division protein ZapD</fullName>
    </recommendedName>
    <alternativeName>
        <fullName evidence="5">Z ring-associated protein D</fullName>
    </alternativeName>
</protein>
<evidence type="ECO:0000256" key="4">
    <source>
        <dbReference type="ARBA" id="ARBA00023306"/>
    </source>
</evidence>
<proteinExistence type="inferred from homology"/>
<comment type="subunit">
    <text evidence="5">Interacts with FtsZ.</text>
</comment>
<dbReference type="GO" id="GO:0000917">
    <property type="term" value="P:division septum assembly"/>
    <property type="evidence" value="ECO:0007669"/>
    <property type="project" value="UniProtKB-KW"/>
</dbReference>
<dbReference type="OrthoDB" id="5294622at2"/>
<dbReference type="GO" id="GO:0005737">
    <property type="term" value="C:cytoplasm"/>
    <property type="evidence" value="ECO:0007669"/>
    <property type="project" value="UniProtKB-SubCell"/>
</dbReference>
<dbReference type="Proteomes" id="UP000002943">
    <property type="component" value="Unassembled WGS sequence"/>
</dbReference>
<keyword evidence="2 5" id="KW-0132">Cell division</keyword>
<gene>
    <name evidence="5" type="primary">zapD</name>
    <name evidence="6" type="ORF">VIBC2010_01673</name>
</gene>
<organism evidence="6 7">
    <name type="scientific">Vibrio caribbeanicus ATCC BAA-2122</name>
    <dbReference type="NCBI Taxonomy" id="796620"/>
    <lineage>
        <taxon>Bacteria</taxon>
        <taxon>Pseudomonadati</taxon>
        <taxon>Pseudomonadota</taxon>
        <taxon>Gammaproteobacteria</taxon>
        <taxon>Vibrionales</taxon>
        <taxon>Vibrionaceae</taxon>
        <taxon>Vibrio</taxon>
    </lineage>
</organism>
<evidence type="ECO:0000256" key="5">
    <source>
        <dbReference type="HAMAP-Rule" id="MF_01092"/>
    </source>
</evidence>
<dbReference type="Gene3D" id="1.10.3900.10">
    <property type="entry name" value="YacF-like"/>
    <property type="match status" value="1"/>
</dbReference>
<evidence type="ECO:0000313" key="6">
    <source>
        <dbReference type="EMBL" id="EFP95944.1"/>
    </source>
</evidence>
<dbReference type="AlphaFoldDB" id="E3BM16"/>
<dbReference type="SUPFAM" id="SSF160950">
    <property type="entry name" value="YacF-like"/>
    <property type="match status" value="1"/>
</dbReference>
<dbReference type="PANTHER" id="PTHR39455">
    <property type="entry name" value="CELL DIVISION PROTEIN ZAPD"/>
    <property type="match status" value="1"/>
</dbReference>
<comment type="similarity">
    <text evidence="5">Belongs to the ZapD family.</text>
</comment>
<keyword evidence="3 5" id="KW-0717">Septation</keyword>
<accession>E3BM16</accession>